<accession>A0A0N1FBF5</accession>
<dbReference type="AlphaFoldDB" id="A0A0N1FBF5"/>
<protein>
    <submittedName>
        <fullName evidence="1">Instegrase</fullName>
    </submittedName>
</protein>
<evidence type="ECO:0000313" key="2">
    <source>
        <dbReference type="Proteomes" id="UP000031553"/>
    </source>
</evidence>
<organism evidence="1 2">
    <name type="scientific">Komagataeibacter intermedius AF2</name>
    <dbReference type="NCBI Taxonomy" id="1458464"/>
    <lineage>
        <taxon>Bacteria</taxon>
        <taxon>Pseudomonadati</taxon>
        <taxon>Pseudomonadota</taxon>
        <taxon>Alphaproteobacteria</taxon>
        <taxon>Acetobacterales</taxon>
        <taxon>Acetobacteraceae</taxon>
        <taxon>Komagataeibacter</taxon>
    </lineage>
</organism>
<dbReference type="Proteomes" id="UP000031553">
    <property type="component" value="Unassembled WGS sequence"/>
</dbReference>
<sequence length="111" mass="12700">MKWPRPFGQLCRLDKLYPVVVTPPYIITHRRLPDTEGDKPKRSKFKTYPIGYFHSDIAAAVPYHIHTVLTHNGTHFTDPTGDGWTPKDIKAVRADGVQFRCHSLRSGLCRT</sequence>
<gene>
    <name evidence="1" type="ORF">GLUCOINTEAF2_0201926</name>
</gene>
<dbReference type="EMBL" id="JUFX02000079">
    <property type="protein sequence ID" value="KPH87997.1"/>
    <property type="molecule type" value="Genomic_DNA"/>
</dbReference>
<proteinExistence type="predicted"/>
<evidence type="ECO:0000313" key="1">
    <source>
        <dbReference type="EMBL" id="KPH87997.1"/>
    </source>
</evidence>
<comment type="caution">
    <text evidence="1">The sequence shown here is derived from an EMBL/GenBank/DDBJ whole genome shotgun (WGS) entry which is preliminary data.</text>
</comment>
<name>A0A0N1FBF5_9PROT</name>
<reference evidence="1 2" key="1">
    <citation type="submission" date="2015-07" db="EMBL/GenBank/DDBJ databases">
        <title>Draft Genome Sequence of Komagataeibacter intermedius Strain AF2, Isolated from Kombucha Tea.</title>
        <authorList>
            <person name="Santos R.A."/>
            <person name="Berretta A.A."/>
            <person name="Barud H.S."/>
            <person name="Ribeiro S.J."/>
            <person name="Gonzalez-Garcia L.N."/>
            <person name="Zucchi T.D."/>
            <person name="Goldman G.H."/>
            <person name="Riano-Pachon D.M."/>
        </authorList>
    </citation>
    <scope>NUCLEOTIDE SEQUENCE [LARGE SCALE GENOMIC DNA]</scope>
    <source>
        <strain evidence="1 2">AF2</strain>
    </source>
</reference>